<protein>
    <recommendedName>
        <fullName evidence="3">DDE Tnp4 domain-containing protein</fullName>
    </recommendedName>
</protein>
<evidence type="ECO:0000313" key="1">
    <source>
        <dbReference type="EMBL" id="PVU96092.1"/>
    </source>
</evidence>
<accession>A0A2T9YUS4</accession>
<organism evidence="1 2">
    <name type="scientific">Furculomyces boomerangus</name>
    <dbReference type="NCBI Taxonomy" id="61424"/>
    <lineage>
        <taxon>Eukaryota</taxon>
        <taxon>Fungi</taxon>
        <taxon>Fungi incertae sedis</taxon>
        <taxon>Zoopagomycota</taxon>
        <taxon>Kickxellomycotina</taxon>
        <taxon>Harpellomycetes</taxon>
        <taxon>Harpellales</taxon>
        <taxon>Harpellaceae</taxon>
        <taxon>Furculomyces</taxon>
    </lineage>
</organism>
<proteinExistence type="predicted"/>
<gene>
    <name evidence="1" type="ORF">BB559_002505</name>
</gene>
<keyword evidence="2" id="KW-1185">Reference proteome</keyword>
<feature type="non-terminal residue" evidence="1">
    <location>
        <position position="1"/>
    </location>
</feature>
<reference evidence="1 2" key="1">
    <citation type="journal article" date="2018" name="MBio">
        <title>Comparative Genomics Reveals the Core Gene Toolbox for the Fungus-Insect Symbiosis.</title>
        <authorList>
            <person name="Wang Y."/>
            <person name="Stata M."/>
            <person name="Wang W."/>
            <person name="Stajich J.E."/>
            <person name="White M.M."/>
            <person name="Moncalvo J.M."/>
        </authorList>
    </citation>
    <scope>NUCLEOTIDE SEQUENCE [LARGE SCALE GENOMIC DNA]</scope>
    <source>
        <strain evidence="1 2">AUS-77-4</strain>
    </source>
</reference>
<evidence type="ECO:0000313" key="2">
    <source>
        <dbReference type="Proteomes" id="UP000245699"/>
    </source>
</evidence>
<comment type="caution">
    <text evidence="1">The sequence shown here is derived from an EMBL/GenBank/DDBJ whole genome shotgun (WGS) entry which is preliminary data.</text>
</comment>
<sequence length="165" mass="18839">VCSRFASEFRDSTVFFSGKHKKYCLKKFAHLPDERVTFMSPIRYGSVHDFHISLSRRKIYGRFLMKSPRELSSNEFQHWSIIADMGYKQMNGYLPCIITTKGTNLTKSSKPKLLHSICAARDKIKTTLELHAEINDICVSLTSYHVSKNPSRSIGICSTSLSQIL</sequence>
<name>A0A2T9YUS4_9FUNG</name>
<dbReference type="EMBL" id="MBFT01000159">
    <property type="protein sequence ID" value="PVU96092.1"/>
    <property type="molecule type" value="Genomic_DNA"/>
</dbReference>
<dbReference type="AlphaFoldDB" id="A0A2T9YUS4"/>
<dbReference type="Proteomes" id="UP000245699">
    <property type="component" value="Unassembled WGS sequence"/>
</dbReference>
<evidence type="ECO:0008006" key="3">
    <source>
        <dbReference type="Google" id="ProtNLM"/>
    </source>
</evidence>